<evidence type="ECO:0000313" key="6">
    <source>
        <dbReference type="Proteomes" id="UP000177165"/>
    </source>
</evidence>
<keyword evidence="2" id="KW-0547">Nucleotide-binding</keyword>
<dbReference type="PANTHER" id="PTHR30258:SF2">
    <property type="entry name" value="COMG OPERON PROTEIN 1"/>
    <property type="match status" value="1"/>
</dbReference>
<dbReference type="Proteomes" id="UP000177165">
    <property type="component" value="Unassembled WGS sequence"/>
</dbReference>
<dbReference type="Pfam" id="PF00437">
    <property type="entry name" value="T2SSE"/>
    <property type="match status" value="1"/>
</dbReference>
<accession>A0A1G2AT55</accession>
<dbReference type="CDD" id="cd01129">
    <property type="entry name" value="PulE-GspE-like"/>
    <property type="match status" value="1"/>
</dbReference>
<organism evidence="5 6">
    <name type="scientific">Candidatus Kerfeldbacteria bacterium RIFCSPHIGHO2_02_FULL_42_14</name>
    <dbReference type="NCBI Taxonomy" id="1798540"/>
    <lineage>
        <taxon>Bacteria</taxon>
        <taxon>Candidatus Kerfeldiibacteriota</taxon>
    </lineage>
</organism>
<dbReference type="Gene3D" id="3.30.450.90">
    <property type="match status" value="1"/>
</dbReference>
<dbReference type="PANTHER" id="PTHR30258">
    <property type="entry name" value="TYPE II SECRETION SYSTEM PROTEIN GSPE-RELATED"/>
    <property type="match status" value="1"/>
</dbReference>
<reference evidence="5 6" key="1">
    <citation type="journal article" date="2016" name="Nat. Commun.">
        <title>Thousands of microbial genomes shed light on interconnected biogeochemical processes in an aquifer system.</title>
        <authorList>
            <person name="Anantharaman K."/>
            <person name="Brown C.T."/>
            <person name="Hug L.A."/>
            <person name="Sharon I."/>
            <person name="Castelle C.J."/>
            <person name="Probst A.J."/>
            <person name="Thomas B.C."/>
            <person name="Singh A."/>
            <person name="Wilkins M.J."/>
            <person name="Karaoz U."/>
            <person name="Brodie E.L."/>
            <person name="Williams K.H."/>
            <person name="Hubbard S.S."/>
            <person name="Banfield J.F."/>
        </authorList>
    </citation>
    <scope>NUCLEOTIDE SEQUENCE [LARGE SCALE GENOMIC DNA]</scope>
</reference>
<evidence type="ECO:0000313" key="5">
    <source>
        <dbReference type="EMBL" id="OGY80068.1"/>
    </source>
</evidence>
<sequence>MFSEHSFEKAVELYKALPKFKPISKELALDQATLERFQKEITNFDIFQKRLQTGTVSEKLALIIAAAIRAESSDIHIQSEANEGSIRFRIDGVLQIVGTLPKAVVTKLVNRIKSIAGLKINITDVPQDGRVTVELGNEKLDVRVSSLPSAYGESIVMRLLLANIVHLSFQDLGLRGKAFDDLKREIGRPNGMILTTGPTGSGKTTTMYAMLRQLNKPEVKIVTLEDPIEYKLPGITQSQVSYSKNYTFAKGLRAILRQDPDIVMVGEIRDAETAEISVQAALTGHLVLSTIHTNDASGAVPRFLSMGVRPFLLAPALNTIVGQRLVRKICPHCKVPDDTLSEATLETVRSIIADIPESSQTRVDLSNMKFYHGKGCAQCHNGLRGRIGIFEVLIMNENIERVLLSEEVSEYRMKDLAHEYGMITMVQDGLIKALNGITTVAEVFRVVQ</sequence>
<dbReference type="InterPro" id="IPR027417">
    <property type="entry name" value="P-loop_NTPase"/>
</dbReference>
<dbReference type="InterPro" id="IPR001482">
    <property type="entry name" value="T2SS/T4SS_dom"/>
</dbReference>
<dbReference type="EMBL" id="MHKB01000002">
    <property type="protein sequence ID" value="OGY80068.1"/>
    <property type="molecule type" value="Genomic_DNA"/>
</dbReference>
<dbReference type="PROSITE" id="PS00662">
    <property type="entry name" value="T2SP_E"/>
    <property type="match status" value="1"/>
</dbReference>
<evidence type="ECO:0000256" key="1">
    <source>
        <dbReference type="ARBA" id="ARBA00006611"/>
    </source>
</evidence>
<dbReference type="STRING" id="1798540.A3B74_05295"/>
<dbReference type="GO" id="GO:0016887">
    <property type="term" value="F:ATP hydrolysis activity"/>
    <property type="evidence" value="ECO:0007669"/>
    <property type="project" value="TreeGrafter"/>
</dbReference>
<feature type="domain" description="Bacterial type II secretion system protein E" evidence="4">
    <location>
        <begin position="256"/>
        <end position="270"/>
    </location>
</feature>
<evidence type="ECO:0000256" key="3">
    <source>
        <dbReference type="ARBA" id="ARBA00022840"/>
    </source>
</evidence>
<dbReference type="GO" id="GO:0005524">
    <property type="term" value="F:ATP binding"/>
    <property type="evidence" value="ECO:0007669"/>
    <property type="project" value="UniProtKB-KW"/>
</dbReference>
<comment type="caution">
    <text evidence="5">The sequence shown here is derived from an EMBL/GenBank/DDBJ whole genome shotgun (WGS) entry which is preliminary data.</text>
</comment>
<evidence type="ECO:0000256" key="2">
    <source>
        <dbReference type="ARBA" id="ARBA00022741"/>
    </source>
</evidence>
<keyword evidence="3" id="KW-0067">ATP-binding</keyword>
<name>A0A1G2AT55_9BACT</name>
<dbReference type="SUPFAM" id="SSF52540">
    <property type="entry name" value="P-loop containing nucleoside triphosphate hydrolases"/>
    <property type="match status" value="1"/>
</dbReference>
<protein>
    <recommendedName>
        <fullName evidence="4">Bacterial type II secretion system protein E domain-containing protein</fullName>
    </recommendedName>
</protein>
<dbReference type="SMART" id="SM00382">
    <property type="entry name" value="AAA"/>
    <property type="match status" value="1"/>
</dbReference>
<dbReference type="InterPro" id="IPR003593">
    <property type="entry name" value="AAA+_ATPase"/>
</dbReference>
<gene>
    <name evidence="5" type="ORF">A3B74_05295</name>
</gene>
<dbReference type="GO" id="GO:0005886">
    <property type="term" value="C:plasma membrane"/>
    <property type="evidence" value="ECO:0007669"/>
    <property type="project" value="TreeGrafter"/>
</dbReference>
<dbReference type="Gene3D" id="3.40.50.300">
    <property type="entry name" value="P-loop containing nucleotide triphosphate hydrolases"/>
    <property type="match status" value="1"/>
</dbReference>
<comment type="similarity">
    <text evidence="1">Belongs to the GSP E family.</text>
</comment>
<evidence type="ECO:0000259" key="4">
    <source>
        <dbReference type="PROSITE" id="PS00662"/>
    </source>
</evidence>
<proteinExistence type="inferred from homology"/>
<dbReference type="AlphaFoldDB" id="A0A1G2AT55"/>